<dbReference type="RefSeq" id="WP_230056021.1">
    <property type="nucleotide sequence ID" value="NZ_CAJHOE010000001.1"/>
</dbReference>
<gene>
    <name evidence="1" type="ORF">LMG8286_00216</name>
</gene>
<comment type="caution">
    <text evidence="1">The sequence shown here is derived from an EMBL/GenBank/DDBJ whole genome shotgun (WGS) entry which is preliminary data.</text>
</comment>
<keyword evidence="2" id="KW-1185">Reference proteome</keyword>
<evidence type="ECO:0008006" key="3">
    <source>
        <dbReference type="Google" id="ProtNLM"/>
    </source>
</evidence>
<dbReference type="Proteomes" id="UP000789359">
    <property type="component" value="Unassembled WGS sequence"/>
</dbReference>
<dbReference type="EMBL" id="CAJHOE010000001">
    <property type="protein sequence ID" value="CAD7286385.1"/>
    <property type="molecule type" value="Genomic_DNA"/>
</dbReference>
<accession>A0ABM8Q0P9</accession>
<reference evidence="1 2" key="1">
    <citation type="submission" date="2020-11" db="EMBL/GenBank/DDBJ databases">
        <authorList>
            <person name="Peeters C."/>
        </authorList>
    </citation>
    <scope>NUCLEOTIDE SEQUENCE [LARGE SCALE GENOMIC DNA]</scope>
    <source>
        <strain evidence="1 2">LMG 8286</strain>
    </source>
</reference>
<proteinExistence type="predicted"/>
<evidence type="ECO:0000313" key="2">
    <source>
        <dbReference type="Proteomes" id="UP000789359"/>
    </source>
</evidence>
<protein>
    <recommendedName>
        <fullName evidence="3">Glycoprotease</fullName>
    </recommendedName>
</protein>
<name>A0ABM8Q0P9_9BACT</name>
<sequence>MGLKVAYIILKTFCLVKGCEFMSVSGFELNNGGAVKANKSLSFVREKEGVVLKKAEPSPFVLPNNLYSLNLNNETLPEYVIAAV</sequence>
<organism evidence="1 2">
    <name type="scientific">Campylobacter suis</name>
    <dbReference type="NCBI Taxonomy" id="2790657"/>
    <lineage>
        <taxon>Bacteria</taxon>
        <taxon>Pseudomonadati</taxon>
        <taxon>Campylobacterota</taxon>
        <taxon>Epsilonproteobacteria</taxon>
        <taxon>Campylobacterales</taxon>
        <taxon>Campylobacteraceae</taxon>
        <taxon>Campylobacter</taxon>
    </lineage>
</organism>
<evidence type="ECO:0000313" key="1">
    <source>
        <dbReference type="EMBL" id="CAD7286385.1"/>
    </source>
</evidence>